<sequence>MDERRFVVWDADGRPLDAFPDFDTAHQRAHVRMRQARTSLPLTLDDRVAKVSRVHLSGAGYAGRLMWEGNRAMDGSGTLYALIEYGGEERWAVSGVVMAFESVTAADQHARSAGMSDYAVGPVRFTESVAAPAVRWHRDSR</sequence>
<evidence type="ECO:0000313" key="2">
    <source>
        <dbReference type="Proteomes" id="UP000199013"/>
    </source>
</evidence>
<dbReference type="Proteomes" id="UP000199013">
    <property type="component" value="Unassembled WGS sequence"/>
</dbReference>
<dbReference type="EMBL" id="FLUV01000645">
    <property type="protein sequence ID" value="SBW20005.1"/>
    <property type="molecule type" value="Genomic_DNA"/>
</dbReference>
<organism evidence="1 2">
    <name type="scientific">Candidatus Protofrankia californiensis</name>
    <dbReference type="NCBI Taxonomy" id="1839754"/>
    <lineage>
        <taxon>Bacteria</taxon>
        <taxon>Bacillati</taxon>
        <taxon>Actinomycetota</taxon>
        <taxon>Actinomycetes</taxon>
        <taxon>Frankiales</taxon>
        <taxon>Frankiaceae</taxon>
        <taxon>Protofrankia</taxon>
    </lineage>
</organism>
<gene>
    <name evidence="1" type="ORF">FDG2_1559</name>
</gene>
<protein>
    <submittedName>
        <fullName evidence="1">Uncharacterized protein</fullName>
    </submittedName>
</protein>
<keyword evidence="2" id="KW-1185">Reference proteome</keyword>
<proteinExistence type="predicted"/>
<name>A0A1C3NVY2_9ACTN</name>
<reference evidence="2" key="1">
    <citation type="submission" date="2016-02" db="EMBL/GenBank/DDBJ databases">
        <authorList>
            <person name="Wibberg D."/>
        </authorList>
    </citation>
    <scope>NUCLEOTIDE SEQUENCE [LARGE SCALE GENOMIC DNA]</scope>
</reference>
<evidence type="ECO:0000313" key="1">
    <source>
        <dbReference type="EMBL" id="SBW20005.1"/>
    </source>
</evidence>
<accession>A0A1C3NVY2</accession>
<dbReference type="AlphaFoldDB" id="A0A1C3NVY2"/>